<dbReference type="InterPro" id="IPR041164">
    <property type="entry name" value="LDcluster4"/>
</dbReference>
<sequence length="410" mass="43609">MPTPPPADVLEPHDNTADEIESRAELETHLRGGSLAGLTVQGLRLDLDPVPDLTAVDLTDTLFVGCRFASREVEAEVVRRGADVVPAFPALPYPIHPPRLYTPDDLAAGFDTHGFAGMYDTVVYQHFRTHGGALPEVREALTQRLHDHAVDNALADATRSWLSTHGPGSVVGVMGGHAVPRGTSAYRLAATLGWELARADRLVVTGGGPGVMEAANLGAYLADRSAEELTTAIDVLATAPDFADHEPYTAAALQVRARFGTPLPRPRGGDGTATGGAEPGDWARRGGLAIPTWLYGHEPANLFAGRIAKYFSNAIREDTILRLARGGIVFAAGRAGTVQEVFQAATKTFYGTDGISGPYVFLDRAFWTQTLPVEALLRPLLTLSPAGDLSPLIHVTDDVHEAVRLLTAVG</sequence>
<dbReference type="RefSeq" id="WP_331213413.1">
    <property type="nucleotide sequence ID" value="NZ_JAZGQK010000006.1"/>
</dbReference>
<feature type="region of interest" description="Disordered" evidence="1">
    <location>
        <begin position="261"/>
        <end position="280"/>
    </location>
</feature>
<dbReference type="Gene3D" id="3.40.50.450">
    <property type="match status" value="1"/>
</dbReference>
<evidence type="ECO:0000313" key="3">
    <source>
        <dbReference type="Proteomes" id="UP001332243"/>
    </source>
</evidence>
<comment type="caution">
    <text evidence="2">The sequence shown here is derived from an EMBL/GenBank/DDBJ whole genome shotgun (WGS) entry which is preliminary data.</text>
</comment>
<dbReference type="InterPro" id="IPR052341">
    <property type="entry name" value="LOG_family_nucleotidases"/>
</dbReference>
<proteinExistence type="predicted"/>
<dbReference type="PANTHER" id="PTHR43393:SF3">
    <property type="entry name" value="LYSINE DECARBOXYLASE-LIKE PROTEIN"/>
    <property type="match status" value="1"/>
</dbReference>
<dbReference type="SUPFAM" id="SSF102405">
    <property type="entry name" value="MCP/YpsA-like"/>
    <property type="match status" value="1"/>
</dbReference>
<accession>A0ABU7RP69</accession>
<name>A0ABU7RP69_9ACTN</name>
<dbReference type="EMBL" id="JAZGQK010000006">
    <property type="protein sequence ID" value="MEE6258292.1"/>
    <property type="molecule type" value="Genomic_DNA"/>
</dbReference>
<evidence type="ECO:0000256" key="1">
    <source>
        <dbReference type="SAM" id="MobiDB-lite"/>
    </source>
</evidence>
<dbReference type="Pfam" id="PF18306">
    <property type="entry name" value="LDcluster4"/>
    <property type="match status" value="1"/>
</dbReference>
<feature type="compositionally biased region" description="Gly residues" evidence="1">
    <location>
        <begin position="269"/>
        <end position="278"/>
    </location>
</feature>
<dbReference type="Proteomes" id="UP001332243">
    <property type="component" value="Unassembled WGS sequence"/>
</dbReference>
<reference evidence="2 3" key="1">
    <citation type="submission" date="2024-01" db="EMBL/GenBank/DDBJ databases">
        <title>Genome insights into Plantactinospora sonchi sp. nov.</title>
        <authorList>
            <person name="Wang L."/>
        </authorList>
    </citation>
    <scope>NUCLEOTIDE SEQUENCE [LARGE SCALE GENOMIC DNA]</scope>
    <source>
        <strain evidence="2 3">NEAU-QY2</strain>
    </source>
</reference>
<organism evidence="2 3">
    <name type="scientific">Plantactinospora sonchi</name>
    <dbReference type="NCBI Taxonomy" id="1544735"/>
    <lineage>
        <taxon>Bacteria</taxon>
        <taxon>Bacillati</taxon>
        <taxon>Actinomycetota</taxon>
        <taxon>Actinomycetes</taxon>
        <taxon>Micromonosporales</taxon>
        <taxon>Micromonosporaceae</taxon>
        <taxon>Plantactinospora</taxon>
    </lineage>
</organism>
<dbReference type="PANTHER" id="PTHR43393">
    <property type="entry name" value="CYTOKININ RIBOSIDE 5'-MONOPHOSPHATE PHOSPHORIBOHYDROLASE"/>
    <property type="match status" value="1"/>
</dbReference>
<gene>
    <name evidence="2" type="ORF">V1633_07270</name>
</gene>
<protein>
    <recommendedName>
        <fullName evidence="4">Rossmann fold nucleotide-binding protein</fullName>
    </recommendedName>
</protein>
<keyword evidence="3" id="KW-1185">Reference proteome</keyword>
<evidence type="ECO:0008006" key="4">
    <source>
        <dbReference type="Google" id="ProtNLM"/>
    </source>
</evidence>
<evidence type="ECO:0000313" key="2">
    <source>
        <dbReference type="EMBL" id="MEE6258292.1"/>
    </source>
</evidence>